<evidence type="ECO:0000313" key="3">
    <source>
        <dbReference type="Proteomes" id="UP000283634"/>
    </source>
</evidence>
<accession>A0A3R7JV60</accession>
<sequence length="118" mass="12720">MQRREMIRQQTDYEEREQEHAARVLRILSSLREPATSSGSALGRTSSAASIASAASSSTTAQGLELAGNRHRSRSGDVNNLLTVPMPGAENLEATNARVSEQRCESVLSPPSAVIRDK</sequence>
<dbReference type="RefSeq" id="XP_029234067.1">
    <property type="nucleotide sequence ID" value="XM_029386090.1"/>
</dbReference>
<gene>
    <name evidence="2" type="ORF">TraAM80_09404</name>
</gene>
<dbReference type="Proteomes" id="UP000283634">
    <property type="component" value="Unassembled WGS sequence"/>
</dbReference>
<organism evidence="2 3">
    <name type="scientific">Trypanosoma rangeli</name>
    <dbReference type="NCBI Taxonomy" id="5698"/>
    <lineage>
        <taxon>Eukaryota</taxon>
        <taxon>Discoba</taxon>
        <taxon>Euglenozoa</taxon>
        <taxon>Kinetoplastea</taxon>
        <taxon>Metakinetoplastina</taxon>
        <taxon>Trypanosomatida</taxon>
        <taxon>Trypanosomatidae</taxon>
        <taxon>Trypanosoma</taxon>
        <taxon>Herpetosoma</taxon>
    </lineage>
</organism>
<feature type="region of interest" description="Disordered" evidence="1">
    <location>
        <begin position="97"/>
        <end position="118"/>
    </location>
</feature>
<reference evidence="2 3" key="1">
    <citation type="journal article" date="2018" name="BMC Genomics">
        <title>Genomic comparison of Trypanosoma conorhini and Trypanosoma rangeli to Trypanosoma cruzi strains of high and low virulence.</title>
        <authorList>
            <person name="Bradwell K.R."/>
            <person name="Koparde V.N."/>
            <person name="Matveyev A.V."/>
            <person name="Serrano M.G."/>
            <person name="Alves J.M."/>
            <person name="Parikh H."/>
            <person name="Huang B."/>
            <person name="Lee V."/>
            <person name="Espinosa-Alvarez O."/>
            <person name="Ortiz P.A."/>
            <person name="Costa-Martins A.G."/>
            <person name="Teixeira M.M."/>
            <person name="Buck G.A."/>
        </authorList>
    </citation>
    <scope>NUCLEOTIDE SEQUENCE [LARGE SCALE GENOMIC DNA]</scope>
    <source>
        <strain evidence="2 3">AM80</strain>
    </source>
</reference>
<evidence type="ECO:0000256" key="1">
    <source>
        <dbReference type="SAM" id="MobiDB-lite"/>
    </source>
</evidence>
<protein>
    <submittedName>
        <fullName evidence="2">Uncharacterized protein</fullName>
    </submittedName>
</protein>
<feature type="compositionally biased region" description="Polar residues" evidence="1">
    <location>
        <begin position="35"/>
        <end position="44"/>
    </location>
</feature>
<dbReference type="AlphaFoldDB" id="A0A3R7JV60"/>
<feature type="region of interest" description="Disordered" evidence="1">
    <location>
        <begin position="33"/>
        <end position="79"/>
    </location>
</feature>
<feature type="compositionally biased region" description="Low complexity" evidence="1">
    <location>
        <begin position="45"/>
        <end position="61"/>
    </location>
</feature>
<dbReference type="GeneID" id="40333337"/>
<name>A0A3R7JV60_TRYRA</name>
<comment type="caution">
    <text evidence="2">The sequence shown here is derived from an EMBL/GenBank/DDBJ whole genome shotgun (WGS) entry which is preliminary data.</text>
</comment>
<evidence type="ECO:0000313" key="2">
    <source>
        <dbReference type="EMBL" id="RNE97325.1"/>
    </source>
</evidence>
<keyword evidence="3" id="KW-1185">Reference proteome</keyword>
<dbReference type="EMBL" id="MKGL01000575">
    <property type="protein sequence ID" value="RNE97325.1"/>
    <property type="molecule type" value="Genomic_DNA"/>
</dbReference>
<proteinExistence type="predicted"/>